<accession>A0AAF3F1D2</accession>
<dbReference type="Proteomes" id="UP000887575">
    <property type="component" value="Unassembled WGS sequence"/>
</dbReference>
<feature type="compositionally biased region" description="Polar residues" evidence="1">
    <location>
        <begin position="222"/>
        <end position="233"/>
    </location>
</feature>
<proteinExistence type="predicted"/>
<evidence type="ECO:0000313" key="3">
    <source>
        <dbReference type="WBParaSite" id="MBELARI_LOCUS20300"/>
    </source>
</evidence>
<feature type="region of interest" description="Disordered" evidence="1">
    <location>
        <begin position="156"/>
        <end position="187"/>
    </location>
</feature>
<name>A0AAF3F1D2_9BILA</name>
<protein>
    <submittedName>
        <fullName evidence="3">Uncharacterized protein</fullName>
    </submittedName>
</protein>
<feature type="region of interest" description="Disordered" evidence="1">
    <location>
        <begin position="1"/>
        <end position="38"/>
    </location>
</feature>
<feature type="region of interest" description="Disordered" evidence="1">
    <location>
        <begin position="221"/>
        <end position="253"/>
    </location>
</feature>
<evidence type="ECO:0000313" key="2">
    <source>
        <dbReference type="Proteomes" id="UP000887575"/>
    </source>
</evidence>
<dbReference type="AlphaFoldDB" id="A0AAF3F1D2"/>
<dbReference type="WBParaSite" id="MBELARI_LOCUS20300">
    <property type="protein sequence ID" value="MBELARI_LOCUS20300"/>
    <property type="gene ID" value="MBELARI_LOCUS20300"/>
</dbReference>
<sequence length="253" mass="27247">MRRKQSKQGLPSKPNERAAGQTSVTPPDETHLAAGSDFGIGDANADELLKIHNHGFESCPHMLCKEELLGWPNQIVPALGPMTCDPEGRSVTRLSRSIKGFLEKLEKASGNPEIIPEVEAQGEKPVAGVSLDSDKGSTMGIVGVKVVVWEILQGAPPPTLTTTGTAAKDDDSARSQMSSRAPRCKRAGALEAKSFGADARCRRMGSFEDEDRKMMTRICTRTLANRSVSTGKKQNNDNNKNGNEDNDDDWGTG</sequence>
<keyword evidence="2" id="KW-1185">Reference proteome</keyword>
<organism evidence="2 3">
    <name type="scientific">Mesorhabditis belari</name>
    <dbReference type="NCBI Taxonomy" id="2138241"/>
    <lineage>
        <taxon>Eukaryota</taxon>
        <taxon>Metazoa</taxon>
        <taxon>Ecdysozoa</taxon>
        <taxon>Nematoda</taxon>
        <taxon>Chromadorea</taxon>
        <taxon>Rhabditida</taxon>
        <taxon>Rhabditina</taxon>
        <taxon>Rhabditomorpha</taxon>
        <taxon>Rhabditoidea</taxon>
        <taxon>Rhabditidae</taxon>
        <taxon>Mesorhabditinae</taxon>
        <taxon>Mesorhabditis</taxon>
    </lineage>
</organism>
<evidence type="ECO:0000256" key="1">
    <source>
        <dbReference type="SAM" id="MobiDB-lite"/>
    </source>
</evidence>
<reference evidence="3" key="1">
    <citation type="submission" date="2024-02" db="UniProtKB">
        <authorList>
            <consortium name="WormBaseParasite"/>
        </authorList>
    </citation>
    <scope>IDENTIFICATION</scope>
</reference>
<feature type="compositionally biased region" description="Acidic residues" evidence="1">
    <location>
        <begin position="244"/>
        <end position="253"/>
    </location>
</feature>